<evidence type="ECO:0000256" key="12">
    <source>
        <dbReference type="RuleBase" id="RU003750"/>
    </source>
</evidence>
<dbReference type="STRING" id="317018.AVL63_02510"/>
<feature type="transmembrane region" description="Helical" evidence="13">
    <location>
        <begin position="159"/>
        <end position="178"/>
    </location>
</feature>
<keyword evidence="9" id="KW-0594">Phospholipid biosynthesis</keyword>
<keyword evidence="15" id="KW-1185">Reference proteome</keyword>
<dbReference type="InterPro" id="IPR000462">
    <property type="entry name" value="CDP-OH_P_trans"/>
</dbReference>
<dbReference type="RefSeq" id="WP_058888599.1">
    <property type="nucleotide sequence ID" value="NZ_LQBM01000003.1"/>
</dbReference>
<keyword evidence="6 13" id="KW-1133">Transmembrane helix</keyword>
<evidence type="ECO:0000256" key="8">
    <source>
        <dbReference type="ARBA" id="ARBA00023136"/>
    </source>
</evidence>
<comment type="subcellular location">
    <subcellularLocation>
        <location evidence="1">Membrane</location>
        <topology evidence="1">Multi-pass membrane protein</topology>
    </subcellularLocation>
</comment>
<evidence type="ECO:0000256" key="4">
    <source>
        <dbReference type="ARBA" id="ARBA00022679"/>
    </source>
</evidence>
<evidence type="ECO:0000256" key="11">
    <source>
        <dbReference type="NCBIfam" id="TIGR00560"/>
    </source>
</evidence>
<dbReference type="PROSITE" id="PS00379">
    <property type="entry name" value="CDP_ALCOHOL_P_TRANSF"/>
    <property type="match status" value="1"/>
</dbReference>
<evidence type="ECO:0000256" key="1">
    <source>
        <dbReference type="ARBA" id="ARBA00004141"/>
    </source>
</evidence>
<dbReference type="PIRSF" id="PIRSF000847">
    <property type="entry name" value="Phos_ph_gly_syn"/>
    <property type="match status" value="1"/>
</dbReference>
<accession>A0A0W8IG30</accession>
<keyword evidence="5 13" id="KW-0812">Transmembrane</keyword>
<keyword evidence="3" id="KW-0444">Lipid biosynthesis</keyword>
<dbReference type="UniPathway" id="UPA00085"/>
<feature type="transmembrane region" description="Helical" evidence="13">
    <location>
        <begin position="123"/>
        <end position="147"/>
    </location>
</feature>
<dbReference type="Pfam" id="PF01066">
    <property type="entry name" value="CDP-OH_P_transf"/>
    <property type="match status" value="1"/>
</dbReference>
<evidence type="ECO:0000313" key="14">
    <source>
        <dbReference type="EMBL" id="KUG58916.1"/>
    </source>
</evidence>
<evidence type="ECO:0000256" key="7">
    <source>
        <dbReference type="ARBA" id="ARBA00023098"/>
    </source>
</evidence>
<dbReference type="OrthoDB" id="9796672at2"/>
<keyword evidence="10" id="KW-1208">Phospholipid metabolism</keyword>
<evidence type="ECO:0000256" key="9">
    <source>
        <dbReference type="ARBA" id="ARBA00023209"/>
    </source>
</evidence>
<comment type="similarity">
    <text evidence="2 12">Belongs to the CDP-alcohol phosphatidyltransferase class-I family.</text>
</comment>
<evidence type="ECO:0000256" key="5">
    <source>
        <dbReference type="ARBA" id="ARBA00022692"/>
    </source>
</evidence>
<organism evidence="14 15">
    <name type="scientific">Nesterenkonia jeotgali</name>
    <dbReference type="NCBI Taxonomy" id="317018"/>
    <lineage>
        <taxon>Bacteria</taxon>
        <taxon>Bacillati</taxon>
        <taxon>Actinomycetota</taxon>
        <taxon>Actinomycetes</taxon>
        <taxon>Micrococcales</taxon>
        <taxon>Micrococcaceae</taxon>
        <taxon>Nesterenkonia</taxon>
    </lineage>
</organism>
<dbReference type="GO" id="GO:0008444">
    <property type="term" value="F:CDP-diacylglycerol-glycerol-3-phosphate 3-phosphatidyltransferase activity"/>
    <property type="evidence" value="ECO:0007669"/>
    <property type="project" value="UniProtKB-UniRule"/>
</dbReference>
<dbReference type="NCBIfam" id="TIGR00560">
    <property type="entry name" value="pgsA"/>
    <property type="match status" value="1"/>
</dbReference>
<dbReference type="InterPro" id="IPR048254">
    <property type="entry name" value="CDP_ALCOHOL_P_TRANSF_CS"/>
</dbReference>
<keyword evidence="7" id="KW-0443">Lipid metabolism</keyword>
<keyword evidence="8 13" id="KW-0472">Membrane</keyword>
<dbReference type="GO" id="GO:0016020">
    <property type="term" value="C:membrane"/>
    <property type="evidence" value="ECO:0007669"/>
    <property type="project" value="UniProtKB-SubCell"/>
</dbReference>
<dbReference type="EMBL" id="LQBM01000003">
    <property type="protein sequence ID" value="KUG58916.1"/>
    <property type="molecule type" value="Genomic_DNA"/>
</dbReference>
<dbReference type="AlphaFoldDB" id="A0A0W8IG30"/>
<evidence type="ECO:0000313" key="15">
    <source>
        <dbReference type="Proteomes" id="UP000054023"/>
    </source>
</evidence>
<evidence type="ECO:0000256" key="3">
    <source>
        <dbReference type="ARBA" id="ARBA00022516"/>
    </source>
</evidence>
<proteinExistence type="inferred from homology"/>
<dbReference type="PANTHER" id="PTHR14269:SF52">
    <property type="entry name" value="PHOSPHATIDYLGLYCEROPHOSPHATE SYNTHASE-RELATED"/>
    <property type="match status" value="1"/>
</dbReference>
<evidence type="ECO:0000256" key="13">
    <source>
        <dbReference type="SAM" id="Phobius"/>
    </source>
</evidence>
<keyword evidence="4 12" id="KW-0808">Transferase</keyword>
<dbReference type="Gene3D" id="1.20.120.1760">
    <property type="match status" value="1"/>
</dbReference>
<reference evidence="15" key="1">
    <citation type="submission" date="2015-12" db="EMBL/GenBank/DDBJ databases">
        <authorList>
            <person name="Nair G.R."/>
            <person name="Kaur G."/>
            <person name="Mayilraj S."/>
        </authorList>
    </citation>
    <scope>NUCLEOTIDE SEQUENCE [LARGE SCALE GENOMIC DNA]</scope>
    <source>
        <strain evidence="15">CD08_7</strain>
    </source>
</reference>
<protein>
    <recommendedName>
        <fullName evidence="11">CDP-diacylglycerol--glycerol-3-phosphate 3-phosphatidyltransferase</fullName>
        <ecNumber evidence="11">2.7.8.5</ecNumber>
    </recommendedName>
</protein>
<dbReference type="PANTHER" id="PTHR14269">
    <property type="entry name" value="CDP-DIACYLGLYCEROL--GLYCEROL-3-PHOSPHATE 3-PHOSPHATIDYLTRANSFERASE-RELATED"/>
    <property type="match status" value="1"/>
</dbReference>
<dbReference type="GO" id="GO:0046474">
    <property type="term" value="P:glycerophospholipid biosynthetic process"/>
    <property type="evidence" value="ECO:0007669"/>
    <property type="project" value="TreeGrafter"/>
</dbReference>
<evidence type="ECO:0000256" key="2">
    <source>
        <dbReference type="ARBA" id="ARBA00010441"/>
    </source>
</evidence>
<evidence type="ECO:0000256" key="6">
    <source>
        <dbReference type="ARBA" id="ARBA00022989"/>
    </source>
</evidence>
<gene>
    <name evidence="14" type="ORF">AVL63_02510</name>
</gene>
<dbReference type="Proteomes" id="UP000054023">
    <property type="component" value="Unassembled WGS sequence"/>
</dbReference>
<evidence type="ECO:0000256" key="10">
    <source>
        <dbReference type="ARBA" id="ARBA00023264"/>
    </source>
</evidence>
<name>A0A0W8IG30_9MICC</name>
<dbReference type="EC" id="2.7.8.5" evidence="11"/>
<comment type="caution">
    <text evidence="14">The sequence shown here is derived from an EMBL/GenBank/DDBJ whole genome shotgun (WGS) entry which is preliminary data.</text>
</comment>
<dbReference type="InterPro" id="IPR004570">
    <property type="entry name" value="Phosphatidylglycerol_P_synth"/>
</dbReference>
<feature type="transmembrane region" description="Helical" evidence="13">
    <location>
        <begin position="20"/>
        <end position="43"/>
    </location>
</feature>
<sequence length="231" mass="24590">MTDTPREGAAPTGEPAAPPLLNIANILTMVRIALVPVFIWFLVLDTDGQVFGAGTAEANNGGWRWAAAGVFALAVLTDKIDGDLARSRNLVTDFGKIADPIADKLLIGAGLVMLSLLGELPWWVTVVILARELGVTVLRMVVIRYGVMPASRGGKLKTVLQSAGLQLMLLPLVVLASWLADVAFWIMILALVVTVVTGVDYLISAIRMRSRVRRDRADAPGPGRAGEPSDG</sequence>
<dbReference type="InterPro" id="IPR043130">
    <property type="entry name" value="CDP-OH_PTrfase_TM_dom"/>
</dbReference>
<dbReference type="InterPro" id="IPR050324">
    <property type="entry name" value="CDP-alcohol_PTase-I"/>
</dbReference>
<feature type="transmembrane region" description="Helical" evidence="13">
    <location>
        <begin position="184"/>
        <end position="206"/>
    </location>
</feature>